<organism evidence="1">
    <name type="scientific">marine sediment metagenome</name>
    <dbReference type="NCBI Taxonomy" id="412755"/>
    <lineage>
        <taxon>unclassified sequences</taxon>
        <taxon>metagenomes</taxon>
        <taxon>ecological metagenomes</taxon>
    </lineage>
</organism>
<accession>X0V3E8</accession>
<dbReference type="EMBL" id="BARS01026914">
    <property type="protein sequence ID" value="GAG05927.1"/>
    <property type="molecule type" value="Genomic_DNA"/>
</dbReference>
<proteinExistence type="predicted"/>
<protein>
    <submittedName>
        <fullName evidence="1">Uncharacterized protein</fullName>
    </submittedName>
</protein>
<comment type="caution">
    <text evidence="1">The sequence shown here is derived from an EMBL/GenBank/DDBJ whole genome shotgun (WGS) entry which is preliminary data.</text>
</comment>
<sequence length="120" mass="14177">PPQEFGGKPDVLCKVIQKPNPLLMGTWECRFLRTVGKSRADNNYVKYRLIKQDDTYGLYFYRTWRDGRKKKAEWKNWTINGKEILGEPRQFGVKIFVQGKDVYFTIRALDKPAKMSRVDE</sequence>
<name>X0V3E8_9ZZZZ</name>
<gene>
    <name evidence="1" type="ORF">S01H1_42335</name>
</gene>
<feature type="non-terminal residue" evidence="1">
    <location>
        <position position="1"/>
    </location>
</feature>
<dbReference type="AlphaFoldDB" id="X0V3E8"/>
<evidence type="ECO:0000313" key="1">
    <source>
        <dbReference type="EMBL" id="GAG05927.1"/>
    </source>
</evidence>
<reference evidence="1" key="1">
    <citation type="journal article" date="2014" name="Front. Microbiol.">
        <title>High frequency of phylogenetically diverse reductive dehalogenase-homologous genes in deep subseafloor sedimentary metagenomes.</title>
        <authorList>
            <person name="Kawai M."/>
            <person name="Futagami T."/>
            <person name="Toyoda A."/>
            <person name="Takaki Y."/>
            <person name="Nishi S."/>
            <person name="Hori S."/>
            <person name="Arai W."/>
            <person name="Tsubouchi T."/>
            <person name="Morono Y."/>
            <person name="Uchiyama I."/>
            <person name="Ito T."/>
            <person name="Fujiyama A."/>
            <person name="Inagaki F."/>
            <person name="Takami H."/>
        </authorList>
    </citation>
    <scope>NUCLEOTIDE SEQUENCE</scope>
    <source>
        <strain evidence="1">Expedition CK06-06</strain>
    </source>
</reference>